<evidence type="ECO:0008006" key="3">
    <source>
        <dbReference type="Google" id="ProtNLM"/>
    </source>
</evidence>
<sequence length="318" mass="34787">MPLLRLPEVKVILFLLLALVGLEGLSRCFEVRLSKDVKHIRSLPAVAATLRQAPKERLKVLIVGNSLSREGLDKATLTAGLARLTGRQVELAAMYPDGSNIHQWYYGYRRYFQQTGSLPDLVLLGTARPHLLDGRSESDRLAAFYTSVADMPQLLSQQQGDVEAISKALLARSSMLFAHRGRVQPLVFYNLVPGYTETSQTIGVVRDAAPVSDQPTSELPGESCDLLSAFLAMLRADQVRTLILAVPMPQPYTLPACVQASARAAQVPILVAGETLHQNPAHFPDDYHLGPDGAVEYTRQLLEKIAQSPGILPIAPQH</sequence>
<dbReference type="RefSeq" id="WP_345735781.1">
    <property type="nucleotide sequence ID" value="NZ_BAABIA010000003.1"/>
</dbReference>
<evidence type="ECO:0000313" key="1">
    <source>
        <dbReference type="EMBL" id="GAA5137803.1"/>
    </source>
</evidence>
<gene>
    <name evidence="1" type="ORF">GCM10023213_15270</name>
</gene>
<evidence type="ECO:0000313" key="2">
    <source>
        <dbReference type="Proteomes" id="UP001499852"/>
    </source>
</evidence>
<keyword evidence="2" id="KW-1185">Reference proteome</keyword>
<protein>
    <recommendedName>
        <fullName evidence="3">SGNH/GDSL hydrolase family protein</fullName>
    </recommendedName>
</protein>
<accession>A0ABP9P061</accession>
<dbReference type="EMBL" id="BAABIA010000003">
    <property type="protein sequence ID" value="GAA5137803.1"/>
    <property type="molecule type" value="Genomic_DNA"/>
</dbReference>
<comment type="caution">
    <text evidence="1">The sequence shown here is derived from an EMBL/GenBank/DDBJ whole genome shotgun (WGS) entry which is preliminary data.</text>
</comment>
<organism evidence="1 2">
    <name type="scientific">Prosthecobacter algae</name>
    <dbReference type="NCBI Taxonomy" id="1144682"/>
    <lineage>
        <taxon>Bacteria</taxon>
        <taxon>Pseudomonadati</taxon>
        <taxon>Verrucomicrobiota</taxon>
        <taxon>Verrucomicrobiia</taxon>
        <taxon>Verrucomicrobiales</taxon>
        <taxon>Verrucomicrobiaceae</taxon>
        <taxon>Prosthecobacter</taxon>
    </lineage>
</organism>
<name>A0ABP9P061_9BACT</name>
<reference evidence="2" key="1">
    <citation type="journal article" date="2019" name="Int. J. Syst. Evol. Microbiol.">
        <title>The Global Catalogue of Microorganisms (GCM) 10K type strain sequencing project: providing services to taxonomists for standard genome sequencing and annotation.</title>
        <authorList>
            <consortium name="The Broad Institute Genomics Platform"/>
            <consortium name="The Broad Institute Genome Sequencing Center for Infectious Disease"/>
            <person name="Wu L."/>
            <person name="Ma J."/>
        </authorList>
    </citation>
    <scope>NUCLEOTIDE SEQUENCE [LARGE SCALE GENOMIC DNA]</scope>
    <source>
        <strain evidence="2">JCM 18053</strain>
    </source>
</reference>
<proteinExistence type="predicted"/>
<dbReference type="Proteomes" id="UP001499852">
    <property type="component" value="Unassembled WGS sequence"/>
</dbReference>